<evidence type="ECO:0000313" key="3">
    <source>
        <dbReference type="RefSeq" id="XP_003743457.1"/>
    </source>
</evidence>
<reference evidence="3" key="1">
    <citation type="submission" date="2025-08" db="UniProtKB">
        <authorList>
            <consortium name="RefSeq"/>
        </authorList>
    </citation>
    <scope>IDENTIFICATION</scope>
</reference>
<keyword evidence="1" id="KW-0732">Signal</keyword>
<protein>
    <submittedName>
        <fullName evidence="3">Uncharacterized protein LOC100898319</fullName>
    </submittedName>
</protein>
<dbReference type="GeneID" id="100898319"/>
<keyword evidence="2" id="KW-1185">Reference proteome</keyword>
<evidence type="ECO:0000313" key="2">
    <source>
        <dbReference type="Proteomes" id="UP000694867"/>
    </source>
</evidence>
<feature type="chain" id="PRO_5042581778" evidence="1">
    <location>
        <begin position="23"/>
        <end position="110"/>
    </location>
</feature>
<accession>A0AAJ6VY68</accession>
<dbReference type="RefSeq" id="XP_003743457.1">
    <property type="nucleotide sequence ID" value="XM_003743409.1"/>
</dbReference>
<evidence type="ECO:0000256" key="1">
    <source>
        <dbReference type="SAM" id="SignalP"/>
    </source>
</evidence>
<dbReference type="AlphaFoldDB" id="A0AAJ6VY68"/>
<proteinExistence type="predicted"/>
<dbReference type="Proteomes" id="UP000694867">
    <property type="component" value="Unplaced"/>
</dbReference>
<gene>
    <name evidence="3" type="primary">LOC100898319</name>
</gene>
<organism evidence="2 3">
    <name type="scientific">Galendromus occidentalis</name>
    <name type="common">western predatory mite</name>
    <dbReference type="NCBI Taxonomy" id="34638"/>
    <lineage>
        <taxon>Eukaryota</taxon>
        <taxon>Metazoa</taxon>
        <taxon>Ecdysozoa</taxon>
        <taxon>Arthropoda</taxon>
        <taxon>Chelicerata</taxon>
        <taxon>Arachnida</taxon>
        <taxon>Acari</taxon>
        <taxon>Parasitiformes</taxon>
        <taxon>Mesostigmata</taxon>
        <taxon>Gamasina</taxon>
        <taxon>Phytoseioidea</taxon>
        <taxon>Phytoseiidae</taxon>
        <taxon>Typhlodrominae</taxon>
        <taxon>Galendromus</taxon>
    </lineage>
</organism>
<dbReference type="KEGG" id="goe:100898319"/>
<name>A0AAJ6VY68_9ACAR</name>
<feature type="signal peptide" evidence="1">
    <location>
        <begin position="1"/>
        <end position="22"/>
    </location>
</feature>
<sequence>MAAKLIPCITLCLVVVVDLSTAYKLDVLAPGNRRREFYDTACEDHEGPRNPLDISGCDHFFCNDNTRQPIDPGTPCKRIMSFGHCLNGRCLTPQEYLEKTSRDSASNEGK</sequence>